<keyword evidence="1" id="KW-0680">Restriction system</keyword>
<evidence type="ECO:0000313" key="3">
    <source>
        <dbReference type="Proteomes" id="UP000524237"/>
    </source>
</evidence>
<dbReference type="GO" id="GO:0009036">
    <property type="term" value="F:type II site-specific deoxyribonuclease activity"/>
    <property type="evidence" value="ECO:0007669"/>
    <property type="project" value="UniProtKB-UniRule"/>
</dbReference>
<keyword evidence="3" id="KW-1185">Reference proteome</keyword>
<reference evidence="2 3" key="1">
    <citation type="submission" date="2020-07" db="EMBL/GenBank/DDBJ databases">
        <title>Sequencing the genomes of 1000 actinobacteria strains.</title>
        <authorList>
            <person name="Klenk H.-P."/>
        </authorList>
    </citation>
    <scope>NUCLEOTIDE SEQUENCE [LARGE SCALE GENOMIC DNA]</scope>
    <source>
        <strain evidence="2 3">DSM 23737</strain>
    </source>
</reference>
<protein>
    <recommendedName>
        <fullName evidence="1">Type-2 restriction enzyme</fullName>
        <ecNumber evidence="1">3.1.21.4</ecNumber>
    </recommendedName>
</protein>
<gene>
    <name evidence="2" type="ORF">FB555_000789</name>
</gene>
<dbReference type="Pfam" id="PF04555">
    <property type="entry name" value="XhoI"/>
    <property type="match status" value="1"/>
</dbReference>
<dbReference type="EMBL" id="JACGWU010000001">
    <property type="protein sequence ID" value="MBA8828718.1"/>
    <property type="molecule type" value="Genomic_DNA"/>
</dbReference>
<dbReference type="EC" id="3.1.21.4" evidence="1"/>
<evidence type="ECO:0000256" key="1">
    <source>
        <dbReference type="PIRNR" id="PIRNR000994"/>
    </source>
</evidence>
<dbReference type="AlphaFoldDB" id="A0A7W3JT03"/>
<keyword evidence="1" id="KW-0255">Endonuclease</keyword>
<comment type="function">
    <text evidence="1">A P subtype restriction enzyme that recognizes the double-stranded sequence 5'-CTCGAG-3' and cleaves after C-1.</text>
</comment>
<proteinExistence type="inferred from homology"/>
<comment type="caution">
    <text evidence="2">The sequence shown here is derived from an EMBL/GenBank/DDBJ whole genome shotgun (WGS) entry which is preliminary data.</text>
</comment>
<dbReference type="PIRSF" id="PIRSF000994">
    <property type="entry name" value="Restrict_endonuc_II_XhoI"/>
    <property type="match status" value="1"/>
</dbReference>
<dbReference type="GO" id="GO:0009307">
    <property type="term" value="P:DNA restriction-modification system"/>
    <property type="evidence" value="ECO:0007669"/>
    <property type="project" value="UniProtKB-UniRule"/>
</dbReference>
<keyword evidence="1" id="KW-0540">Nuclease</keyword>
<dbReference type="GO" id="GO:0003677">
    <property type="term" value="F:DNA binding"/>
    <property type="evidence" value="ECO:0007669"/>
    <property type="project" value="UniProtKB-UniRule"/>
</dbReference>
<dbReference type="Proteomes" id="UP000524237">
    <property type="component" value="Unassembled WGS sequence"/>
</dbReference>
<sequence>MGIDLANYEKKTADAVSMFWLTRTVAAEKQLRKGRADQGERAGVTSGKNMDGFVKLIADLVKVNGLHDAQVCTSKGLVTLPGYFRPTKDWDVLVIRQGRLIAAIELKSQVGPSFGNNFNNRTEEAIGTAHDLWTAFREGALGEQSRPFVGWIVLVEDAIKSRKPGQRDASKHFPTFPEFKNASYLQRYEIFCRRLVQENLYTEATLITSTREGGIDGEHGVMSDITSFKRFVASFSGHIAAEAAL</sequence>
<comment type="similarity">
    <text evidence="1">Belongs to the XhoI type II restriction endonuclease family.</text>
</comment>
<name>A0A7W3JT03_9MICO</name>
<comment type="catalytic activity">
    <reaction evidence="1">
        <text>Endonucleolytic cleavage of DNA to give specific double-stranded fragments with terminal 5'-phosphates.</text>
        <dbReference type="EC" id="3.1.21.4"/>
    </reaction>
</comment>
<accession>A0A7W3JT03</accession>
<organism evidence="2 3">
    <name type="scientific">Alpinimonas psychrophila</name>
    <dbReference type="NCBI Taxonomy" id="748908"/>
    <lineage>
        <taxon>Bacteria</taxon>
        <taxon>Bacillati</taxon>
        <taxon>Actinomycetota</taxon>
        <taxon>Actinomycetes</taxon>
        <taxon>Micrococcales</taxon>
        <taxon>Microbacteriaceae</taxon>
        <taxon>Alpinimonas</taxon>
    </lineage>
</organism>
<evidence type="ECO:0000313" key="2">
    <source>
        <dbReference type="EMBL" id="MBA8828718.1"/>
    </source>
</evidence>
<dbReference type="InterPro" id="IPR007636">
    <property type="entry name" value="Restrct_endonuc_II_XhoI"/>
</dbReference>
<dbReference type="RefSeq" id="WP_182484102.1">
    <property type="nucleotide sequence ID" value="NZ_JACGWU010000001.1"/>
</dbReference>
<keyword evidence="1" id="KW-0378">Hydrolase</keyword>